<dbReference type="EMBL" id="OZ035835">
    <property type="protein sequence ID" value="CAL1577384.1"/>
    <property type="molecule type" value="Genomic_DNA"/>
</dbReference>
<sequence length="137" mass="15851">MAWDRAFQSEVKYLQEIYRRRQVEGWPRRALCNHLVAVLYQTAHYRAMGFKSVPVPLSCTSTLQRWHRPRTQGIAPESTTNMVVKKSTKTTTKFVKSIVYKAYSGPLPDPHIMSSMKKLENSVLQAQLTGPLQWRND</sequence>
<evidence type="ECO:0000313" key="1">
    <source>
        <dbReference type="EMBL" id="CAL1577384.1"/>
    </source>
</evidence>
<reference evidence="1 2" key="1">
    <citation type="submission" date="2024-04" db="EMBL/GenBank/DDBJ databases">
        <authorList>
            <person name="Waldvogel A.-M."/>
            <person name="Schoenle A."/>
        </authorList>
    </citation>
    <scope>NUCLEOTIDE SEQUENCE [LARGE SCALE GENOMIC DNA]</scope>
</reference>
<proteinExistence type="predicted"/>
<dbReference type="AlphaFoldDB" id="A0AAV2JQ87"/>
<evidence type="ECO:0000313" key="2">
    <source>
        <dbReference type="Proteomes" id="UP001497482"/>
    </source>
</evidence>
<protein>
    <submittedName>
        <fullName evidence="1">Uncharacterized protein</fullName>
    </submittedName>
</protein>
<gene>
    <name evidence="1" type="ORF">KC01_LOCUS8741</name>
</gene>
<name>A0AAV2JQ87_KNICA</name>
<dbReference type="Proteomes" id="UP001497482">
    <property type="component" value="Chromosome 13"/>
</dbReference>
<keyword evidence="2" id="KW-1185">Reference proteome</keyword>
<organism evidence="1 2">
    <name type="scientific">Knipowitschia caucasica</name>
    <name type="common">Caucasian dwarf goby</name>
    <name type="synonym">Pomatoschistus caucasicus</name>
    <dbReference type="NCBI Taxonomy" id="637954"/>
    <lineage>
        <taxon>Eukaryota</taxon>
        <taxon>Metazoa</taxon>
        <taxon>Chordata</taxon>
        <taxon>Craniata</taxon>
        <taxon>Vertebrata</taxon>
        <taxon>Euteleostomi</taxon>
        <taxon>Actinopterygii</taxon>
        <taxon>Neopterygii</taxon>
        <taxon>Teleostei</taxon>
        <taxon>Neoteleostei</taxon>
        <taxon>Acanthomorphata</taxon>
        <taxon>Gobiaria</taxon>
        <taxon>Gobiiformes</taxon>
        <taxon>Gobioidei</taxon>
        <taxon>Gobiidae</taxon>
        <taxon>Gobiinae</taxon>
        <taxon>Knipowitschia</taxon>
    </lineage>
</organism>
<accession>A0AAV2JQ87</accession>